<name>A0A7X1F9H0_9SPHN</name>
<feature type="transmembrane region" description="Helical" evidence="1">
    <location>
        <begin position="882"/>
        <end position="902"/>
    </location>
</feature>
<feature type="transmembrane region" description="Helical" evidence="1">
    <location>
        <begin position="333"/>
        <end position="351"/>
    </location>
</feature>
<dbReference type="Pfam" id="PF00873">
    <property type="entry name" value="ACR_tran"/>
    <property type="match status" value="1"/>
</dbReference>
<dbReference type="SUPFAM" id="SSF82714">
    <property type="entry name" value="Multidrug efflux transporter AcrB TolC docking domain, DN and DC subdomains"/>
    <property type="match status" value="2"/>
</dbReference>
<dbReference type="Proteomes" id="UP000520156">
    <property type="component" value="Unassembled WGS sequence"/>
</dbReference>
<organism evidence="2 3">
    <name type="scientific">Novosphingobium aerophilum</name>
    <dbReference type="NCBI Taxonomy" id="2839843"/>
    <lineage>
        <taxon>Bacteria</taxon>
        <taxon>Pseudomonadati</taxon>
        <taxon>Pseudomonadota</taxon>
        <taxon>Alphaproteobacteria</taxon>
        <taxon>Sphingomonadales</taxon>
        <taxon>Sphingomonadaceae</taxon>
        <taxon>Novosphingobium</taxon>
    </lineage>
</organism>
<gene>
    <name evidence="2" type="ORF">H7F49_14400</name>
</gene>
<sequence length="1030" mass="109382">MNGLITFAVRRWQFMLLAVALLVALGLITFAKVPRTEDPPLNTPGFTITIVLPGATPETIEQQVTRPVEDALAGLDNLREMRSTSGDGVSTINAEYVWGTNADRKYDEVVREVNALRPALPAGVVRVDVRRWRPTSLPIMQVALVSDVLPMRSFEKLARDLKNRLARVPGVRKADVLGAPTSEVRIALDMPRLAAQGVPAGAVIDALRAGGADTPIGAVDAGARRFNLRYGGAYRDLDAVRDTPVPVPGGGAVRVGDLAAVDWAQREPQHIVHFRGHRALLVTVEQSDRQDVTRLTNAIDAELASFARLLPGSVRMEKGFVQASNVRNRLDHLVRDLLLALGIVAITLLPLGWRAGGVVMVAIPVSLLIGILVLSAFDLTLNQLSVAGFVLSLGLLVDDAIVVIENVARWLREGADRTTAAIGATQQIALAVLGCTACLMFAFLPLIALPEASGEFIRSLPVSVLGTVGGSLLVALTLIPFLAARALKPDEDPHGNRMLQAMTGLIERVYAPVLHRALDRPWRALGAIFLMAALAVPLLAAIGSSLFPPADLPQFVVRVDMPRGTALDVTQKAVERVERRLLQEPEVAWTVANAGRGGPSLYYNVVPTPEDPARGEVAVGLKAWDPSRSPELLARLRADFQRVPGAEIKLQTFTQGPAVEAPIALRIVGPDVATLGRIAAQAQAVLEAMPELRDIGNPLRSPRTDLTLAVDEARARALGVPAGALRSATQIALGGASPAILRDPDDDDYPLTVRLPMDRHNRLDALDQITVPTASGAAVPLTSLATPSLQSGPAEIDRYQRERSVTLTAWAKDGVLVSRANAAALERIHAQVPLPPGYAIKVGGEAETSARSFGGLLPAIITASLGILAVLVLEFGKFRQVVVVAGVVPLGFFGAVLALWLTGNSLSFTASVGLIALVGIEIKNSLLLVDFTEQLRREGMDVRAAVEQAGEMRFLPVLLTSVTAIGGLLPLALEGNGLYSPLAIAMIGGLITSTLLARVATPVMYLLLAGREICPVEPSEPAALPEGALA</sequence>
<dbReference type="Gene3D" id="3.30.70.1320">
    <property type="entry name" value="Multidrug efflux transporter AcrB pore domain like"/>
    <property type="match status" value="1"/>
</dbReference>
<reference evidence="2 3" key="1">
    <citation type="submission" date="2020-08" db="EMBL/GenBank/DDBJ databases">
        <title>The genome sequence of Novosphingobium flavum 4Y4.</title>
        <authorList>
            <person name="Liu Y."/>
        </authorList>
    </citation>
    <scope>NUCLEOTIDE SEQUENCE [LARGE SCALE GENOMIC DNA]</scope>
    <source>
        <strain evidence="2 3">4Y4</strain>
    </source>
</reference>
<feature type="transmembrane region" description="Helical" evidence="1">
    <location>
        <begin position="908"/>
        <end position="931"/>
    </location>
</feature>
<dbReference type="PANTHER" id="PTHR32063">
    <property type="match status" value="1"/>
</dbReference>
<evidence type="ECO:0000256" key="1">
    <source>
        <dbReference type="SAM" id="Phobius"/>
    </source>
</evidence>
<keyword evidence="3" id="KW-1185">Reference proteome</keyword>
<protein>
    <submittedName>
        <fullName evidence="2">Efflux RND transporter permease subunit</fullName>
    </submittedName>
</protein>
<feature type="transmembrane region" description="Helical" evidence="1">
    <location>
        <begin position="389"/>
        <end position="408"/>
    </location>
</feature>
<dbReference type="GO" id="GO:0005886">
    <property type="term" value="C:plasma membrane"/>
    <property type="evidence" value="ECO:0007669"/>
    <property type="project" value="TreeGrafter"/>
</dbReference>
<feature type="transmembrane region" description="Helical" evidence="1">
    <location>
        <begin position="460"/>
        <end position="483"/>
    </location>
</feature>
<evidence type="ECO:0000313" key="2">
    <source>
        <dbReference type="EMBL" id="MBC2652885.1"/>
    </source>
</evidence>
<dbReference type="RefSeq" id="WP_185684271.1">
    <property type="nucleotide sequence ID" value="NZ_JACLAU010000028.1"/>
</dbReference>
<dbReference type="InterPro" id="IPR027463">
    <property type="entry name" value="AcrB_DN_DC_subdom"/>
</dbReference>
<dbReference type="SUPFAM" id="SSF82866">
    <property type="entry name" value="Multidrug efflux transporter AcrB transmembrane domain"/>
    <property type="match status" value="2"/>
</dbReference>
<dbReference type="PRINTS" id="PR00702">
    <property type="entry name" value="ACRIFLAVINRP"/>
</dbReference>
<dbReference type="Gene3D" id="3.30.70.1440">
    <property type="entry name" value="Multidrug efflux transporter AcrB pore domain"/>
    <property type="match status" value="1"/>
</dbReference>
<feature type="transmembrane region" description="Helical" evidence="1">
    <location>
        <begin position="978"/>
        <end position="997"/>
    </location>
</feature>
<feature type="transmembrane region" description="Helical" evidence="1">
    <location>
        <begin position="358"/>
        <end position="377"/>
    </location>
</feature>
<keyword evidence="1" id="KW-1133">Transmembrane helix</keyword>
<dbReference type="Gene3D" id="3.30.2090.10">
    <property type="entry name" value="Multidrug efflux transporter AcrB TolC docking domain, DN and DC subdomains"/>
    <property type="match status" value="2"/>
</dbReference>
<feature type="transmembrane region" description="Helical" evidence="1">
    <location>
        <begin position="856"/>
        <end position="875"/>
    </location>
</feature>
<proteinExistence type="predicted"/>
<feature type="transmembrane region" description="Helical" evidence="1">
    <location>
        <begin position="952"/>
        <end position="972"/>
    </location>
</feature>
<dbReference type="InterPro" id="IPR001036">
    <property type="entry name" value="Acrflvin-R"/>
</dbReference>
<dbReference type="EMBL" id="JACLAU010000028">
    <property type="protein sequence ID" value="MBC2652885.1"/>
    <property type="molecule type" value="Genomic_DNA"/>
</dbReference>
<dbReference type="Gene3D" id="1.20.1640.10">
    <property type="entry name" value="Multidrug efflux transporter AcrB transmembrane domain"/>
    <property type="match status" value="2"/>
</dbReference>
<dbReference type="PANTHER" id="PTHR32063:SF24">
    <property type="entry name" value="CATION EFFLUX SYSTEM (ACRB_ACRD_ACRF FAMILY)"/>
    <property type="match status" value="1"/>
</dbReference>
<dbReference type="SUPFAM" id="SSF82693">
    <property type="entry name" value="Multidrug efflux transporter AcrB pore domain, PN1, PN2, PC1 and PC2 subdomains"/>
    <property type="match status" value="3"/>
</dbReference>
<feature type="transmembrane region" description="Helical" evidence="1">
    <location>
        <begin position="524"/>
        <end position="547"/>
    </location>
</feature>
<evidence type="ECO:0000313" key="3">
    <source>
        <dbReference type="Proteomes" id="UP000520156"/>
    </source>
</evidence>
<feature type="transmembrane region" description="Helical" evidence="1">
    <location>
        <begin position="428"/>
        <end position="448"/>
    </location>
</feature>
<comment type="caution">
    <text evidence="2">The sequence shown here is derived from an EMBL/GenBank/DDBJ whole genome shotgun (WGS) entry which is preliminary data.</text>
</comment>
<dbReference type="GO" id="GO:0042910">
    <property type="term" value="F:xenobiotic transmembrane transporter activity"/>
    <property type="evidence" value="ECO:0007669"/>
    <property type="project" value="TreeGrafter"/>
</dbReference>
<dbReference type="AlphaFoldDB" id="A0A7X1F9H0"/>
<keyword evidence="1" id="KW-0812">Transmembrane</keyword>
<dbReference type="Gene3D" id="3.30.70.1430">
    <property type="entry name" value="Multidrug efflux transporter AcrB pore domain"/>
    <property type="match status" value="2"/>
</dbReference>
<keyword evidence="1" id="KW-0472">Membrane</keyword>
<accession>A0A7X1F9H0</accession>